<evidence type="ECO:0000256" key="3">
    <source>
        <dbReference type="ARBA" id="ARBA00022536"/>
    </source>
</evidence>
<dbReference type="Pfam" id="PF14670">
    <property type="entry name" value="FXa_inhibition"/>
    <property type="match status" value="14"/>
</dbReference>
<keyword evidence="2" id="KW-0964">Secreted</keyword>
<name>A0ABM0MEV2_SACKO</name>
<dbReference type="SMART" id="SM00270">
    <property type="entry name" value="ChtBD1"/>
    <property type="match status" value="5"/>
</dbReference>
<keyword evidence="6" id="KW-1015">Disulfide bond</keyword>
<evidence type="ECO:0000256" key="6">
    <source>
        <dbReference type="ARBA" id="ARBA00023157"/>
    </source>
</evidence>
<dbReference type="PANTHER" id="PTHR47333">
    <property type="entry name" value="VON WILLEBRAND FACTOR C AND EGF DOMAIN-CONTAINING PROTEIN"/>
    <property type="match status" value="1"/>
</dbReference>
<evidence type="ECO:0000256" key="4">
    <source>
        <dbReference type="ARBA" id="ARBA00022729"/>
    </source>
</evidence>
<feature type="domain" description="EGF-like" evidence="9">
    <location>
        <begin position="1004"/>
        <end position="1043"/>
    </location>
</feature>
<evidence type="ECO:0000259" key="9">
    <source>
        <dbReference type="PROSITE" id="PS50026"/>
    </source>
</evidence>
<gene>
    <name evidence="11" type="primary">LOC102801759</name>
</gene>
<dbReference type="PROSITE" id="PS01187">
    <property type="entry name" value="EGF_CA"/>
    <property type="match status" value="7"/>
</dbReference>
<protein>
    <submittedName>
        <fullName evidence="11">Fibrillin-3-like</fullName>
    </submittedName>
</protein>
<evidence type="ECO:0000256" key="7">
    <source>
        <dbReference type="ARBA" id="ARBA00023180"/>
    </source>
</evidence>
<evidence type="ECO:0000313" key="11">
    <source>
        <dbReference type="RefSeq" id="XP_006818543.1"/>
    </source>
</evidence>
<dbReference type="InterPro" id="IPR001881">
    <property type="entry name" value="EGF-like_Ca-bd_dom"/>
</dbReference>
<organism evidence="10 11">
    <name type="scientific">Saccoglossus kowalevskii</name>
    <name type="common">Acorn worm</name>
    <dbReference type="NCBI Taxonomy" id="10224"/>
    <lineage>
        <taxon>Eukaryota</taxon>
        <taxon>Metazoa</taxon>
        <taxon>Hemichordata</taxon>
        <taxon>Enteropneusta</taxon>
        <taxon>Harrimaniidae</taxon>
        <taxon>Saccoglossus</taxon>
    </lineage>
</organism>
<dbReference type="InterPro" id="IPR052080">
    <property type="entry name" value="vWF_C/EGF_Fibrillin"/>
</dbReference>
<evidence type="ECO:0000256" key="5">
    <source>
        <dbReference type="ARBA" id="ARBA00022737"/>
    </source>
</evidence>
<dbReference type="RefSeq" id="XP_006818543.1">
    <property type="nucleotide sequence ID" value="XM_006818480.1"/>
</dbReference>
<reference evidence="11" key="1">
    <citation type="submission" date="2025-08" db="UniProtKB">
        <authorList>
            <consortium name="RefSeq"/>
        </authorList>
    </citation>
    <scope>IDENTIFICATION</scope>
    <source>
        <tissue evidence="11">Testes</tissue>
    </source>
</reference>
<evidence type="ECO:0000256" key="1">
    <source>
        <dbReference type="ARBA" id="ARBA00004613"/>
    </source>
</evidence>
<dbReference type="InterPro" id="IPR009030">
    <property type="entry name" value="Growth_fac_rcpt_cys_sf"/>
</dbReference>
<comment type="caution">
    <text evidence="8">Lacks conserved residue(s) required for the propagation of feature annotation.</text>
</comment>
<evidence type="ECO:0000256" key="8">
    <source>
        <dbReference type="PROSITE-ProRule" id="PRU00076"/>
    </source>
</evidence>
<keyword evidence="10" id="KW-1185">Reference proteome</keyword>
<feature type="domain" description="EGF-like" evidence="9">
    <location>
        <begin position="865"/>
        <end position="905"/>
    </location>
</feature>
<keyword evidence="3 8" id="KW-0245">EGF-like domain</keyword>
<dbReference type="SMART" id="SM00179">
    <property type="entry name" value="EGF_CA"/>
    <property type="match status" value="18"/>
</dbReference>
<evidence type="ECO:0000256" key="2">
    <source>
        <dbReference type="ARBA" id="ARBA00022525"/>
    </source>
</evidence>
<feature type="domain" description="EGF-like" evidence="9">
    <location>
        <begin position="367"/>
        <end position="407"/>
    </location>
</feature>
<dbReference type="PROSITE" id="PS00010">
    <property type="entry name" value="ASX_HYDROXYL"/>
    <property type="match status" value="12"/>
</dbReference>
<dbReference type="InterPro" id="IPR000152">
    <property type="entry name" value="EGF-type_Asp/Asn_hydroxyl_site"/>
</dbReference>
<dbReference type="PROSITE" id="PS01186">
    <property type="entry name" value="EGF_2"/>
    <property type="match status" value="12"/>
</dbReference>
<dbReference type="SUPFAM" id="SSF57196">
    <property type="entry name" value="EGF/Laminin"/>
    <property type="match status" value="6"/>
</dbReference>
<feature type="domain" description="EGF-like" evidence="9">
    <location>
        <begin position="106"/>
        <end position="142"/>
    </location>
</feature>
<feature type="domain" description="EGF-like" evidence="9">
    <location>
        <begin position="285"/>
        <end position="325"/>
    </location>
</feature>
<dbReference type="Proteomes" id="UP000694865">
    <property type="component" value="Unplaced"/>
</dbReference>
<dbReference type="Pfam" id="PF07645">
    <property type="entry name" value="EGF_CA"/>
    <property type="match status" value="4"/>
</dbReference>
<comment type="subcellular location">
    <subcellularLocation>
        <location evidence="1">Secreted</location>
    </subcellularLocation>
</comment>
<dbReference type="GeneID" id="102801759"/>
<keyword evidence="5" id="KW-0677">Repeat</keyword>
<dbReference type="Gene3D" id="2.10.25.10">
    <property type="entry name" value="Laminin"/>
    <property type="match status" value="18"/>
</dbReference>
<feature type="domain" description="EGF-like" evidence="9">
    <location>
        <begin position="559"/>
        <end position="599"/>
    </location>
</feature>
<dbReference type="PANTHER" id="PTHR47333:SF4">
    <property type="entry name" value="EGF-LIKE DOMAIN-CONTAINING PROTEIN"/>
    <property type="match status" value="1"/>
</dbReference>
<dbReference type="PROSITE" id="PS50026">
    <property type="entry name" value="EGF_3"/>
    <property type="match status" value="6"/>
</dbReference>
<dbReference type="InterPro" id="IPR049883">
    <property type="entry name" value="NOTCH1_EGF-like"/>
</dbReference>
<keyword evidence="7" id="KW-0325">Glycoprotein</keyword>
<dbReference type="SUPFAM" id="SSF57184">
    <property type="entry name" value="Growth factor receptor domain"/>
    <property type="match status" value="4"/>
</dbReference>
<evidence type="ECO:0000313" key="10">
    <source>
        <dbReference type="Proteomes" id="UP000694865"/>
    </source>
</evidence>
<dbReference type="InterPro" id="IPR001002">
    <property type="entry name" value="Chitin-bd_1"/>
</dbReference>
<dbReference type="InterPro" id="IPR018097">
    <property type="entry name" value="EGF_Ca-bd_CS"/>
</dbReference>
<sequence>MFYNMYRITDVNECATDNGGCDQICENTEGSFLCHCYPGYLLHADGYTCSLVVTWRHDGRCGPHHTLPDSSPGECDPTGADPCCGPNGHCGHGNQYCQCGTCFDYRVDECDVDNGGCEHICEDTPSSYECHCYPGYYLDDDDHSCVALWLENKRCGPLHPLPNGDPAECDPQNPYHHCCGPNGLCGHGSYYCSCEDCVDYSGLINECLDDNGGCEHICHDTHDSYVCQCNPGYTINPDGYSCDDDNECQDNNGDCAQICYNTDGSYVCDCEHGYVLEEDGHNCTDVNECLQENGGCNHNCHNLPGSYYCWCEDGYSMNYDNHTCEDIDECEDDNGGCDQICTNTDGSYACSCYDGYMLQLDGETCLDINECDEYDGGCAHACINTIGSYECICRPGYFLSNDGHRCLPYWREDYRCGDNYTLENGEPAGCDPLSSSYHCCSDEGYCGHGYEHCYCPDCIDYSDINECLNNNGGCEQICENTQGSYVCHCHPGYGLANDGHSCFALWRADKHCGPPWPLPDGNPSECNPDSAHGHCCGPDNHCGHGPNSCHCETCIDYRDVNECDVENGGCDHVCINTHGSYFCECHFGYFLQLDGHTCRSGRPWRHDKHCGPLYPMPNGDPAECSPHSSHNHCCGPDGHCGHGPAYCECPSCIDYRRHEHEYECDNENGGCEHICNDRYHSHDCECHIGYTLNADNHTCDDINECDEENGGCEYECVNTIGSYYCVCEDGFILGEDHHSCVDENECLDDNAGCEHLCNNTYGSYNCGCNDGYELSEDDHSCDDVDECDEEIDECEATCSNTEGSYDCGCHEGFELNEDGHTCNDTNECDEGSDDCEQICVNTYGSYECDCNDGYTENEDDRSCDDVNECDEENGECEHICVNYDGTYACDCRPGFILDDNNRTCSRSWRRDQRCGEEYLLPSGDPGQCNPLHPNRHCCNRDRGVCGRGRQYCDCENCTDYRDYGEECAVNNGGCDQVCLNTLHSYVCYCSAGYSLNNDQHACDDIDECAINNGFCDHTCTNSIGSYSCSCDSGYTLNLGRFCIDINECDVENGGCEEICVNTDGSHYCDCVEDHVLQPDGVTCEHPDDE</sequence>
<dbReference type="InterPro" id="IPR000742">
    <property type="entry name" value="EGF"/>
</dbReference>
<accession>A0ABM0MEV2</accession>
<keyword evidence="4" id="KW-0732">Signal</keyword>
<dbReference type="SMART" id="SM00181">
    <property type="entry name" value="EGF"/>
    <property type="match status" value="18"/>
</dbReference>
<proteinExistence type="predicted"/>